<keyword evidence="1" id="KW-1133">Transmembrane helix</keyword>
<dbReference type="InterPro" id="IPR036938">
    <property type="entry name" value="PAP2/HPO_sf"/>
</dbReference>
<sequence length="153" mass="17767">MIAITLNSPWFILFSICLTIFFILKVKKELLMPVFIPSLISTAFLSKIIKTITETERPFIKNPQVLGITTNIPFDYAFPSLHAAIATLIAWTITILWPKFSYLGFLGALLIAYSRIALGLQHHPRCCWWFLRRYCHFLVFLFSFSNQTSFRLE</sequence>
<keyword evidence="1" id="KW-0472">Membrane</keyword>
<feature type="transmembrane region" description="Helical" evidence="1">
    <location>
        <begin position="7"/>
        <end position="24"/>
    </location>
</feature>
<dbReference type="AlphaFoldDB" id="A0A2H0WRG7"/>
<keyword evidence="1" id="KW-0812">Transmembrane</keyword>
<dbReference type="EMBL" id="PEZH01000021">
    <property type="protein sequence ID" value="PIS15211.1"/>
    <property type="molecule type" value="Genomic_DNA"/>
</dbReference>
<evidence type="ECO:0000313" key="4">
    <source>
        <dbReference type="Proteomes" id="UP000231282"/>
    </source>
</evidence>
<organism evidence="3 4">
    <name type="scientific">Candidatus Shapirobacteria bacterium CG09_land_8_20_14_0_10_38_17</name>
    <dbReference type="NCBI Taxonomy" id="1974884"/>
    <lineage>
        <taxon>Bacteria</taxon>
        <taxon>Candidatus Shapironibacteriota</taxon>
    </lineage>
</organism>
<name>A0A2H0WRG7_9BACT</name>
<accession>A0A2H0WRG7</accession>
<proteinExistence type="predicted"/>
<comment type="caution">
    <text evidence="3">The sequence shown here is derived from an EMBL/GenBank/DDBJ whole genome shotgun (WGS) entry which is preliminary data.</text>
</comment>
<protein>
    <recommendedName>
        <fullName evidence="2">Phosphatidic acid phosphatase type 2/haloperoxidase domain-containing protein</fullName>
    </recommendedName>
</protein>
<reference evidence="4" key="1">
    <citation type="submission" date="2017-09" db="EMBL/GenBank/DDBJ databases">
        <title>Depth-based differentiation of microbial function through sediment-hosted aquifers and enrichment of novel symbionts in the deep terrestrial subsurface.</title>
        <authorList>
            <person name="Probst A.J."/>
            <person name="Ladd B."/>
            <person name="Jarett J.K."/>
            <person name="Geller-Mcgrath D.E."/>
            <person name="Sieber C.M.K."/>
            <person name="Emerson J.B."/>
            <person name="Anantharaman K."/>
            <person name="Thomas B.C."/>
            <person name="Malmstrom R."/>
            <person name="Stieglmeier M."/>
            <person name="Klingl A."/>
            <person name="Woyke T."/>
            <person name="Ryan C.M."/>
            <person name="Banfield J.F."/>
        </authorList>
    </citation>
    <scope>NUCLEOTIDE SEQUENCE [LARGE SCALE GENOMIC DNA]</scope>
</reference>
<dbReference type="SUPFAM" id="SSF48317">
    <property type="entry name" value="Acid phosphatase/Vanadium-dependent haloperoxidase"/>
    <property type="match status" value="1"/>
</dbReference>
<dbReference type="CDD" id="cd01610">
    <property type="entry name" value="PAP2_like"/>
    <property type="match status" value="1"/>
</dbReference>
<dbReference type="Pfam" id="PF01569">
    <property type="entry name" value="PAP2"/>
    <property type="match status" value="1"/>
</dbReference>
<evidence type="ECO:0000256" key="1">
    <source>
        <dbReference type="SAM" id="Phobius"/>
    </source>
</evidence>
<dbReference type="Gene3D" id="1.20.144.10">
    <property type="entry name" value="Phosphatidic acid phosphatase type 2/haloperoxidase"/>
    <property type="match status" value="1"/>
</dbReference>
<evidence type="ECO:0000259" key="2">
    <source>
        <dbReference type="Pfam" id="PF01569"/>
    </source>
</evidence>
<dbReference type="Proteomes" id="UP000231282">
    <property type="component" value="Unassembled WGS sequence"/>
</dbReference>
<feature type="domain" description="Phosphatidic acid phosphatase type 2/haloperoxidase" evidence="2">
    <location>
        <begin position="38"/>
        <end position="123"/>
    </location>
</feature>
<evidence type="ECO:0000313" key="3">
    <source>
        <dbReference type="EMBL" id="PIS15211.1"/>
    </source>
</evidence>
<gene>
    <name evidence="3" type="ORF">COT63_01190</name>
</gene>
<dbReference type="InterPro" id="IPR000326">
    <property type="entry name" value="PAP2/HPO"/>
</dbReference>